<dbReference type="Pfam" id="PF07963">
    <property type="entry name" value="N_methyl"/>
    <property type="match status" value="1"/>
</dbReference>
<accession>A0ABV4U1A8</accession>
<dbReference type="NCBIfam" id="TIGR02532">
    <property type="entry name" value="IV_pilin_GFxxxE"/>
    <property type="match status" value="1"/>
</dbReference>
<dbReference type="SUPFAM" id="SSF54523">
    <property type="entry name" value="Pili subunits"/>
    <property type="match status" value="1"/>
</dbReference>
<dbReference type="PANTHER" id="PTHR30093">
    <property type="entry name" value="GENERAL SECRETION PATHWAY PROTEIN G"/>
    <property type="match status" value="1"/>
</dbReference>
<dbReference type="PROSITE" id="PS00409">
    <property type="entry name" value="PROKAR_NTER_METHYL"/>
    <property type="match status" value="1"/>
</dbReference>
<sequence length="219" mass="24673">MFRSETSASGFTLIELLVVISIIAILIALLLPALQMARESARAVECRSNLRQGITGLHVYTEDFDGYAPVMTTSGSVRWDWVVALEPYLNGRFGHNHMRCPSAEGVENLVNLNSAEWWTYSAHAGYNKQFQTPFMNSLNQAVRIFDITPGFVFADGTYFAEYRSPRVYPFDGALSVMSRVPTSWRHAGNAHFAMSDGSVRDATREELFEDANGVLWRRY</sequence>
<comment type="caution">
    <text evidence="3">The sequence shown here is derived from an EMBL/GenBank/DDBJ whole genome shotgun (WGS) entry which is preliminary data.</text>
</comment>
<evidence type="ECO:0000256" key="1">
    <source>
        <dbReference type="SAM" id="Phobius"/>
    </source>
</evidence>
<keyword evidence="1" id="KW-0472">Membrane</keyword>
<feature type="transmembrane region" description="Helical" evidence="1">
    <location>
        <begin position="12"/>
        <end position="34"/>
    </location>
</feature>
<dbReference type="InterPro" id="IPR011453">
    <property type="entry name" value="DUF1559"/>
</dbReference>
<dbReference type="Proteomes" id="UP001575105">
    <property type="component" value="Unassembled WGS sequence"/>
</dbReference>
<dbReference type="PANTHER" id="PTHR30093:SF2">
    <property type="entry name" value="TYPE II SECRETION SYSTEM PROTEIN H"/>
    <property type="match status" value="1"/>
</dbReference>
<organism evidence="3 4">
    <name type="scientific">Natronomicrosphaera hydrolytica</name>
    <dbReference type="NCBI Taxonomy" id="3242702"/>
    <lineage>
        <taxon>Bacteria</taxon>
        <taxon>Pseudomonadati</taxon>
        <taxon>Planctomycetota</taxon>
        <taxon>Phycisphaerae</taxon>
        <taxon>Phycisphaerales</taxon>
        <taxon>Phycisphaeraceae</taxon>
        <taxon>Natronomicrosphaera</taxon>
    </lineage>
</organism>
<keyword evidence="1" id="KW-0812">Transmembrane</keyword>
<dbReference type="InterPro" id="IPR012902">
    <property type="entry name" value="N_methyl_site"/>
</dbReference>
<dbReference type="Pfam" id="PF07596">
    <property type="entry name" value="SBP_bac_10"/>
    <property type="match status" value="1"/>
</dbReference>
<gene>
    <name evidence="3" type="ORF">ACERK3_03600</name>
</gene>
<protein>
    <submittedName>
        <fullName evidence="3">Type II secretion system protein</fullName>
    </submittedName>
</protein>
<dbReference type="EMBL" id="JBGUBD010000002">
    <property type="protein sequence ID" value="MFA9477376.1"/>
    <property type="molecule type" value="Genomic_DNA"/>
</dbReference>
<evidence type="ECO:0000313" key="4">
    <source>
        <dbReference type="Proteomes" id="UP001575105"/>
    </source>
</evidence>
<dbReference type="Gene3D" id="3.30.700.10">
    <property type="entry name" value="Glycoprotein, Type 4 Pilin"/>
    <property type="match status" value="1"/>
</dbReference>
<dbReference type="RefSeq" id="WP_425344301.1">
    <property type="nucleotide sequence ID" value="NZ_JBGUBD010000002.1"/>
</dbReference>
<feature type="domain" description="DUF1559" evidence="2">
    <location>
        <begin position="35"/>
        <end position="103"/>
    </location>
</feature>
<reference evidence="3 4" key="1">
    <citation type="submission" date="2024-08" db="EMBL/GenBank/DDBJ databases">
        <title>Whole-genome sequencing of halo(alkali)philic microorganisms from hypersaline lakes.</title>
        <authorList>
            <person name="Sorokin D.Y."/>
            <person name="Merkel A.Y."/>
            <person name="Messina E."/>
            <person name="Yakimov M."/>
        </authorList>
    </citation>
    <scope>NUCLEOTIDE SEQUENCE [LARGE SCALE GENOMIC DNA]</scope>
    <source>
        <strain evidence="3 4">AB-hyl4</strain>
    </source>
</reference>
<evidence type="ECO:0000313" key="3">
    <source>
        <dbReference type="EMBL" id="MFA9477376.1"/>
    </source>
</evidence>
<proteinExistence type="predicted"/>
<evidence type="ECO:0000259" key="2">
    <source>
        <dbReference type="Pfam" id="PF07596"/>
    </source>
</evidence>
<dbReference type="InterPro" id="IPR045584">
    <property type="entry name" value="Pilin-like"/>
</dbReference>
<keyword evidence="4" id="KW-1185">Reference proteome</keyword>
<keyword evidence="1" id="KW-1133">Transmembrane helix</keyword>
<name>A0ABV4U1A8_9BACT</name>